<reference evidence="1 2" key="1">
    <citation type="submission" date="2024-02" db="EMBL/GenBank/DDBJ databases">
        <title>Roseovarius strain W115 nov., isolated from a marine algae.</title>
        <authorList>
            <person name="Lee M.W."/>
            <person name="Lee J.K."/>
            <person name="Kim J.M."/>
            <person name="Choi D.G."/>
            <person name="Baek J.H."/>
            <person name="Bayburt H."/>
            <person name="Jung J.J."/>
            <person name="Han D.M."/>
            <person name="Jeon C.O."/>
        </authorList>
    </citation>
    <scope>NUCLEOTIDE SEQUENCE [LARGE SCALE GENOMIC DNA]</scope>
    <source>
        <strain evidence="1 2">W115</strain>
    </source>
</reference>
<sequence>MAHLVVQLHKTTKTQKTGYDLEHVLFQKFSFSDYISWLEDETAQRTHRHDMGRQVSDWVCDENGKVVVNEILRQETLMSDLEALRDRYGLILRMPKKPLNKFGTGKKYQDYYSDNDVEIIAKRHKRDLALFNYSF</sequence>
<gene>
    <name evidence="1" type="ORF">RZS32_004055</name>
</gene>
<evidence type="ECO:0000313" key="2">
    <source>
        <dbReference type="Proteomes" id="UP001281305"/>
    </source>
</evidence>
<accession>A0ABZ2TIW1</accession>
<proteinExistence type="predicted"/>
<name>A0ABZ2TIW1_9RHOB</name>
<evidence type="ECO:0000313" key="1">
    <source>
        <dbReference type="EMBL" id="WYK19065.1"/>
    </source>
</evidence>
<dbReference type="EMBL" id="CP146606">
    <property type="protein sequence ID" value="WYK19065.1"/>
    <property type="molecule type" value="Genomic_DNA"/>
</dbReference>
<organism evidence="1 2">
    <name type="scientific">Roseovarius rhodophyticola</name>
    <dbReference type="NCBI Taxonomy" id="3080827"/>
    <lineage>
        <taxon>Bacteria</taxon>
        <taxon>Pseudomonadati</taxon>
        <taxon>Pseudomonadota</taxon>
        <taxon>Alphaproteobacteria</taxon>
        <taxon>Rhodobacterales</taxon>
        <taxon>Roseobacteraceae</taxon>
        <taxon>Roseovarius</taxon>
    </lineage>
</organism>
<dbReference type="Proteomes" id="UP001281305">
    <property type="component" value="Chromosome"/>
</dbReference>
<dbReference type="RefSeq" id="WP_339106816.1">
    <property type="nucleotide sequence ID" value="NZ_CP146606.1"/>
</dbReference>
<protein>
    <submittedName>
        <fullName evidence="1">Uncharacterized protein</fullName>
    </submittedName>
</protein>
<keyword evidence="2" id="KW-1185">Reference proteome</keyword>